<keyword evidence="4" id="KW-1185">Reference proteome</keyword>
<dbReference type="GO" id="GO:0005975">
    <property type="term" value="P:carbohydrate metabolic process"/>
    <property type="evidence" value="ECO:0007669"/>
    <property type="project" value="UniProtKB-ARBA"/>
</dbReference>
<dbReference type="EMBL" id="CP011071">
    <property type="protein sequence ID" value="AKA35855.1"/>
    <property type="molecule type" value="Genomic_DNA"/>
</dbReference>
<dbReference type="OrthoDB" id="279982at2"/>
<dbReference type="AlphaFoldDB" id="A0A0D5YUE7"/>
<dbReference type="SUPFAM" id="SSF49899">
    <property type="entry name" value="Concanavalin A-like lectins/glucanases"/>
    <property type="match status" value="1"/>
</dbReference>
<proteinExistence type="predicted"/>
<dbReference type="GO" id="GO:0004553">
    <property type="term" value="F:hydrolase activity, hydrolyzing O-glycosyl compounds"/>
    <property type="evidence" value="ECO:0007669"/>
    <property type="project" value="UniProtKB-ARBA"/>
</dbReference>
<dbReference type="KEGG" id="mlt:VC82_2264"/>
<name>A0A0D5YUE7_9FLAO</name>
<dbReference type="STRING" id="516051.VC82_2264"/>
<evidence type="ECO:0000256" key="1">
    <source>
        <dbReference type="ARBA" id="ARBA00022729"/>
    </source>
</evidence>
<dbReference type="InterPro" id="IPR013320">
    <property type="entry name" value="ConA-like_dom_sf"/>
</dbReference>
<feature type="region of interest" description="Disordered" evidence="2">
    <location>
        <begin position="521"/>
        <end position="540"/>
    </location>
</feature>
<dbReference type="RefSeq" id="WP_157518065.1">
    <property type="nucleotide sequence ID" value="NZ_CP011071.1"/>
</dbReference>
<dbReference type="HOGENOM" id="CLU_279895_0_0_10"/>
<evidence type="ECO:0000313" key="3">
    <source>
        <dbReference type="EMBL" id="AKA35855.1"/>
    </source>
</evidence>
<evidence type="ECO:0000313" key="4">
    <source>
        <dbReference type="Proteomes" id="UP000032726"/>
    </source>
</evidence>
<gene>
    <name evidence="3" type="ORF">VC82_2264</name>
</gene>
<reference evidence="3 4" key="1">
    <citation type="submission" date="2015-03" db="EMBL/GenBank/DDBJ databases">
        <title>Complete genome sequence of Muricauda lutaonensis CC-HSB-11T, isolated from a coastal hot spring.</title>
        <authorList>
            <person name="Kim K.M."/>
        </authorList>
    </citation>
    <scope>NUCLEOTIDE SEQUENCE [LARGE SCALE GENOMIC DNA]</scope>
    <source>
        <strain evidence="3 4">CC-HSB-11</strain>
    </source>
</reference>
<dbReference type="Pfam" id="PF13517">
    <property type="entry name" value="FG-GAP_3"/>
    <property type="match status" value="2"/>
</dbReference>
<dbReference type="SUPFAM" id="SSF69318">
    <property type="entry name" value="Integrin alpha N-terminal domain"/>
    <property type="match status" value="3"/>
</dbReference>
<protein>
    <submittedName>
        <fullName evidence="3">Uncharacterized protein</fullName>
    </submittedName>
</protein>
<dbReference type="Gene3D" id="2.60.120.200">
    <property type="match status" value="1"/>
</dbReference>
<dbReference type="Pfam" id="PF13385">
    <property type="entry name" value="Laminin_G_3"/>
    <property type="match status" value="1"/>
</dbReference>
<dbReference type="PANTHER" id="PTHR44103">
    <property type="entry name" value="PROPROTEIN CONVERTASE P"/>
    <property type="match status" value="1"/>
</dbReference>
<dbReference type="Pfam" id="PF17963">
    <property type="entry name" value="Big_9"/>
    <property type="match status" value="1"/>
</dbReference>
<keyword evidence="1" id="KW-0732">Signal</keyword>
<sequence length="1124" mass="119807">MNYPKITFVGLYVWIALSMLTVYPVMGQTTFTESAAAYNLNMGGGKDGGHAWADYDLDGDFDLVVNTNGRGYLMRNDGGGFTDVTSSLAPDFTSGSLERTALFVDFNNDGYPDIFRNRHNDVRIYLQDPATNRFGNGTGGTAPNQRFTSLADGMNTEGAGALDYDGDGDLDIFIDNHNYGIDILQNDGNGNFTHVTRKADSPNPPYNVADPTTWPLGLVQDATDGDYGSATDFNDDGWVDIVVRKRNQVDLFTNLGGTFQNGVNIDDANNSNKGSVAFYDFDNDGDFDLFWTENGINQIHRNNGDGTWTGLGAATGIPINFSGQIEGLACGDVDNDGDIDIFLTGSSTSKLYLNQINNGGGAMSFIDSGLTFNANPGEGCTFIDVDNDGDLDLYVNRSGPNRLYINQLGALSRPNHLYINIIEDRDAFGLINTEERFGVGATSKILDCDGNVISGTREVNGGYGHGTQETGVIHFGLPSGPLVPIVVEVAYPRTTGGRVVVRRQLRPIDFNNGSINIVDVFPDSANQPPTATDDSATTLEDTPVTLDPLVDNGNGADTDPEGQPLELLSVTQPANGTSVLNGDGTVTYTPDPGFFGSDSFTYTIRDNAICTFTSEQDTATIFITVYRDNDNDGIDDRSDLDDDNDGIPDALENDCGPDISGFDAHWPLENSTNDNSGNGYNLQAGSVGYSNESVHGLSSASFNGVSNYLQYSDGTFLNQKITNFSYAFWIKPNNLIGIQTLLDEGGGTNGVAIRLNGNILENAIREGGAGSQMSTSSFTFPNDGQWHHIAFTYDNGTVIMYLDGVASTAINTGFGTLAAHGSAHSFGRSSGDAFGQGTGNYFGGLMVEILHYPIVLSQSDINNLIYGTCDEDGDGVANTIDLDSDNDGVYDAVEAGHTQGHTAGVISGPYGNNGWANAVETLPESGIANYTLLNTDTTGNPDFLDTDSDGDGCSDANEAYADANADGGDNDYYGTGNPPVINANGSVAGALYPIPADADSSGTFDFHEAGAAPVISVQPFDSQACLGCSVIFFVTVSNADAYQWQVFNGSSWVDLTDMGIYSGTTTNTLSLTNITTTENGNRYRVILDSQSFICANTISNIAVLTVQVNTVITNRRITYRVNKN</sequence>
<evidence type="ECO:0000256" key="2">
    <source>
        <dbReference type="SAM" id="MobiDB-lite"/>
    </source>
</evidence>
<dbReference type="Proteomes" id="UP000032726">
    <property type="component" value="Chromosome"/>
</dbReference>
<accession>A0A0D5YUE7</accession>
<dbReference type="Gene3D" id="2.60.40.3440">
    <property type="match status" value="1"/>
</dbReference>
<organism evidence="3 4">
    <name type="scientific">Flagellimonas lutaonensis</name>
    <dbReference type="NCBI Taxonomy" id="516051"/>
    <lineage>
        <taxon>Bacteria</taxon>
        <taxon>Pseudomonadati</taxon>
        <taxon>Bacteroidota</taxon>
        <taxon>Flavobacteriia</taxon>
        <taxon>Flavobacteriales</taxon>
        <taxon>Flavobacteriaceae</taxon>
        <taxon>Flagellimonas</taxon>
    </lineage>
</organism>
<dbReference type="InterPro" id="IPR028994">
    <property type="entry name" value="Integrin_alpha_N"/>
</dbReference>
<dbReference type="InterPro" id="IPR013517">
    <property type="entry name" value="FG-GAP"/>
</dbReference>
<dbReference type="PATRIC" id="fig|516051.4.peg.2330"/>
<feature type="compositionally biased region" description="Polar residues" evidence="2">
    <location>
        <begin position="524"/>
        <end position="540"/>
    </location>
</feature>
<dbReference type="PANTHER" id="PTHR44103:SF1">
    <property type="entry name" value="PROPROTEIN CONVERTASE P"/>
    <property type="match status" value="1"/>
</dbReference>